<accession>A0A1R1JPV9</accession>
<dbReference type="InterPro" id="IPR023606">
    <property type="entry name" value="CoA-Trfase_III_dom_1_sf"/>
</dbReference>
<evidence type="ECO:0000256" key="1">
    <source>
        <dbReference type="SAM" id="MobiDB-lite"/>
    </source>
</evidence>
<gene>
    <name evidence="2" type="ORF">BIZ92_30190</name>
</gene>
<dbReference type="GO" id="GO:0016740">
    <property type="term" value="F:transferase activity"/>
    <property type="evidence" value="ECO:0007669"/>
    <property type="project" value="UniProtKB-KW"/>
</dbReference>
<dbReference type="PANTHER" id="PTHR48228">
    <property type="entry name" value="SUCCINYL-COA--D-CITRAMALATE COA-TRANSFERASE"/>
    <property type="match status" value="1"/>
</dbReference>
<evidence type="ECO:0000313" key="3">
    <source>
        <dbReference type="Proteomes" id="UP000187251"/>
    </source>
</evidence>
<name>A0A1R1JPV9_ALCXX</name>
<dbReference type="InterPro" id="IPR003673">
    <property type="entry name" value="CoA-Trfase_fam_III"/>
</dbReference>
<dbReference type="SUPFAM" id="SSF89796">
    <property type="entry name" value="CoA-transferase family III (CaiB/BaiF)"/>
    <property type="match status" value="2"/>
</dbReference>
<dbReference type="Gene3D" id="3.40.50.10540">
    <property type="entry name" value="Crotonobetainyl-coa:carnitine coa-transferase, domain 1"/>
    <property type="match status" value="1"/>
</dbReference>
<dbReference type="EMBL" id="MJMN01000025">
    <property type="protein sequence ID" value="OMG82926.1"/>
    <property type="molecule type" value="Genomic_DNA"/>
</dbReference>
<dbReference type="InterPro" id="IPR050509">
    <property type="entry name" value="CoA-transferase_III"/>
</dbReference>
<protein>
    <submittedName>
        <fullName evidence="2">Acyl-CoA transferase</fullName>
    </submittedName>
</protein>
<organism evidence="2 3">
    <name type="scientific">Alcaligenes xylosoxydans xylosoxydans</name>
    <name type="common">Achromobacter xylosoxidans</name>
    <dbReference type="NCBI Taxonomy" id="85698"/>
    <lineage>
        <taxon>Bacteria</taxon>
        <taxon>Pseudomonadati</taxon>
        <taxon>Pseudomonadota</taxon>
        <taxon>Betaproteobacteria</taxon>
        <taxon>Burkholderiales</taxon>
        <taxon>Alcaligenaceae</taxon>
        <taxon>Achromobacter</taxon>
    </lineage>
</organism>
<reference evidence="2 3" key="1">
    <citation type="submission" date="2016-09" db="EMBL/GenBank/DDBJ databases">
        <title>Phylogenomics of Achromobacter.</title>
        <authorList>
            <person name="Jeukens J."/>
            <person name="Freschi L."/>
            <person name="Vincent A.T."/>
            <person name="Emond-Rheault J.-G."/>
            <person name="Kukavica-Ibrulj I."/>
            <person name="Charette S.J."/>
            <person name="Levesque R.C."/>
        </authorList>
    </citation>
    <scope>NUCLEOTIDE SEQUENCE [LARGE SCALE GENOMIC DNA]</scope>
    <source>
        <strain evidence="2 3">AUS488</strain>
    </source>
</reference>
<dbReference type="RefSeq" id="WP_076413989.1">
    <property type="nucleotide sequence ID" value="NZ_AP028040.1"/>
</dbReference>
<feature type="region of interest" description="Disordered" evidence="1">
    <location>
        <begin position="447"/>
        <end position="489"/>
    </location>
</feature>
<keyword evidence="2" id="KW-0808">Transferase</keyword>
<proteinExistence type="predicted"/>
<dbReference type="PANTHER" id="PTHR48228:SF4">
    <property type="entry name" value="BLR3030 PROTEIN"/>
    <property type="match status" value="1"/>
</dbReference>
<dbReference type="AlphaFoldDB" id="A0A1R1JPV9"/>
<comment type="caution">
    <text evidence="2">The sequence shown here is derived from an EMBL/GenBank/DDBJ whole genome shotgun (WGS) entry which is preliminary data.</text>
</comment>
<sequence>MSANALPPSPAIADYLRQFWLAAGGDPAHLARVAITGEGALPSVFAVTEFATAAIGAAGLAMAEFAAAGAGGAGLDSTGPGASGLRPAGTGAIGQVTVDRRLASIWFGTTLRPVGWSAPPLWDAVAGDYRAADGWIRLHTNAPHHRDAALAVLGVAADRDAVAQAVSRWRADELEAAVVARNGCAAAMRGIDAWRQHPQGRGVAEEPLLHRDAGPAAARPDWHVRRQRPLQGLRVLDLTRILAGPVATRFLAGYGADVLRIDPPGWEEPGTVPEVVLGKRCARLDLKSAEGLATLERLLGGADVLIHGYRADALARLGLDAERRRQLNPTLVDVSLDAYGWSGPWQARRGFDSLVQMSTGIAEAGMRAKGADRPVPLPCQALDHATGYLMAAAAIRGLTERLATGAGGSTRASLARSAQLLITHGGTLEGGPALAPESEADWSAAIEETSWGPARRVKPPMRIEGTPESWEYPASALGSSEAAWRDAAR</sequence>
<dbReference type="Pfam" id="PF02515">
    <property type="entry name" value="CoA_transf_3"/>
    <property type="match status" value="1"/>
</dbReference>
<dbReference type="OrthoDB" id="9058532at2"/>
<dbReference type="Proteomes" id="UP000187251">
    <property type="component" value="Unassembled WGS sequence"/>
</dbReference>
<evidence type="ECO:0000313" key="2">
    <source>
        <dbReference type="EMBL" id="OMG82926.1"/>
    </source>
</evidence>